<accession>A0ABC8V4G9</accession>
<proteinExistence type="predicted"/>
<feature type="non-terminal residue" evidence="3">
    <location>
        <position position="59"/>
    </location>
</feature>
<evidence type="ECO:0000256" key="2">
    <source>
        <dbReference type="SAM" id="Phobius"/>
    </source>
</evidence>
<protein>
    <submittedName>
        <fullName evidence="3">Uncharacterized protein</fullName>
    </submittedName>
</protein>
<gene>
    <name evidence="3" type="ORF">ILEXP_LOCUS58796</name>
</gene>
<sequence>MARLGKPSHASIDIFDLVWGWLLPFVALGAFFIMMAHTQQMAPSSPPPVGTRSYKTTEE</sequence>
<keyword evidence="4" id="KW-1185">Reference proteome</keyword>
<keyword evidence="2" id="KW-0472">Membrane</keyword>
<evidence type="ECO:0000313" key="4">
    <source>
        <dbReference type="Proteomes" id="UP001642360"/>
    </source>
</evidence>
<feature type="transmembrane region" description="Helical" evidence="2">
    <location>
        <begin position="18"/>
        <end position="36"/>
    </location>
</feature>
<organism evidence="3 4">
    <name type="scientific">Ilex paraguariensis</name>
    <name type="common">yerba mate</name>
    <dbReference type="NCBI Taxonomy" id="185542"/>
    <lineage>
        <taxon>Eukaryota</taxon>
        <taxon>Viridiplantae</taxon>
        <taxon>Streptophyta</taxon>
        <taxon>Embryophyta</taxon>
        <taxon>Tracheophyta</taxon>
        <taxon>Spermatophyta</taxon>
        <taxon>Magnoliopsida</taxon>
        <taxon>eudicotyledons</taxon>
        <taxon>Gunneridae</taxon>
        <taxon>Pentapetalae</taxon>
        <taxon>asterids</taxon>
        <taxon>campanulids</taxon>
        <taxon>Aquifoliales</taxon>
        <taxon>Aquifoliaceae</taxon>
        <taxon>Ilex</taxon>
    </lineage>
</organism>
<keyword evidence="2" id="KW-0812">Transmembrane</keyword>
<name>A0ABC8V4G9_9AQUA</name>
<feature type="region of interest" description="Disordered" evidence="1">
    <location>
        <begin position="39"/>
        <end position="59"/>
    </location>
</feature>
<comment type="caution">
    <text evidence="3">The sequence shown here is derived from an EMBL/GenBank/DDBJ whole genome shotgun (WGS) entry which is preliminary data.</text>
</comment>
<keyword evidence="2" id="KW-1133">Transmembrane helix</keyword>
<dbReference type="AlphaFoldDB" id="A0ABC8V4G9"/>
<reference evidence="3 4" key="1">
    <citation type="submission" date="2024-02" db="EMBL/GenBank/DDBJ databases">
        <authorList>
            <person name="Vignale AGUSTIN F."/>
            <person name="Sosa J E."/>
            <person name="Modenutti C."/>
        </authorList>
    </citation>
    <scope>NUCLEOTIDE SEQUENCE [LARGE SCALE GENOMIC DNA]</scope>
</reference>
<evidence type="ECO:0000313" key="3">
    <source>
        <dbReference type="EMBL" id="CAK9188154.1"/>
    </source>
</evidence>
<dbReference type="EMBL" id="CAUOFW020010324">
    <property type="protein sequence ID" value="CAK9188154.1"/>
    <property type="molecule type" value="Genomic_DNA"/>
</dbReference>
<dbReference type="Proteomes" id="UP001642360">
    <property type="component" value="Unassembled WGS sequence"/>
</dbReference>
<evidence type="ECO:0000256" key="1">
    <source>
        <dbReference type="SAM" id="MobiDB-lite"/>
    </source>
</evidence>